<gene>
    <name evidence="3" type="ORF">HNR39_001873</name>
</gene>
<accession>A0A840RTW0</accession>
<dbReference type="GO" id="GO:0009252">
    <property type="term" value="P:peptidoglycan biosynthetic process"/>
    <property type="evidence" value="ECO:0007669"/>
    <property type="project" value="TreeGrafter"/>
</dbReference>
<evidence type="ECO:0000256" key="2">
    <source>
        <dbReference type="SAM" id="SignalP"/>
    </source>
</evidence>
<dbReference type="RefSeq" id="WP_168056375.1">
    <property type="nucleotide sequence ID" value="NZ_JAAOZT010000009.1"/>
</dbReference>
<dbReference type="SUPFAM" id="SSF53822">
    <property type="entry name" value="Periplasmic binding protein-like I"/>
    <property type="match status" value="1"/>
</dbReference>
<dbReference type="PANTHER" id="PTHR38038:SF1">
    <property type="entry name" value="PENICILLIN-BINDING PROTEIN ACTIVATOR LPOA"/>
    <property type="match status" value="1"/>
</dbReference>
<dbReference type="PANTHER" id="PTHR38038">
    <property type="entry name" value="PENICILLIN-BINDING PROTEIN ACTIVATOR LPOA"/>
    <property type="match status" value="1"/>
</dbReference>
<comment type="caution">
    <text evidence="3">The sequence shown here is derived from an EMBL/GenBank/DDBJ whole genome shotgun (WGS) entry which is preliminary data.</text>
</comment>
<keyword evidence="1" id="KW-0472">Membrane</keyword>
<evidence type="ECO:0000256" key="1">
    <source>
        <dbReference type="ARBA" id="ARBA00023136"/>
    </source>
</evidence>
<evidence type="ECO:0008006" key="5">
    <source>
        <dbReference type="Google" id="ProtNLM"/>
    </source>
</evidence>
<dbReference type="GO" id="GO:0031241">
    <property type="term" value="C:periplasmic side of cell outer membrane"/>
    <property type="evidence" value="ECO:0007669"/>
    <property type="project" value="TreeGrafter"/>
</dbReference>
<feature type="signal peptide" evidence="2">
    <location>
        <begin position="1"/>
        <end position="27"/>
    </location>
</feature>
<dbReference type="AlphaFoldDB" id="A0A840RTW0"/>
<dbReference type="InterPro" id="IPR007443">
    <property type="entry name" value="LpoA"/>
</dbReference>
<protein>
    <recommendedName>
        <fullName evidence="5">Penicillin-binding protein activator</fullName>
    </recommendedName>
</protein>
<dbReference type="Gene3D" id="3.40.50.2300">
    <property type="match status" value="2"/>
</dbReference>
<sequence length="383" mass="40295">MLYKWAKPLSSILAGILMHGLCPAALANTTTVEQVANDIGTNHIPLASIALILPMRSGPLGSAADALRSGFLAAYERDKGGLAVTIIEAADTPAEMLSAYLAASPKFDILVGPLSRTGVTAILKNGQISKPTIALTQPDFSDADESRLPTLLLPIGLSLEAEARQVANLVSTEKGFGKVFVIATAVSWQRRVATAFAQQAASLGLKTEVLTLGMSNGIANQGAMEQLNQRIQTENPTALFVALTAEQAVQVRSGVGPDTPMYGISQLNSLIKSDSNNSLTDLNGVRLLELPWLLTPGDPAISAYPRPIVNDGAARNADLERLYALGIDAFNVTRQVAARNAAFQINGATGRLNIGFGLGTPAFSRTEPRAVYRDGTVVPLDGP</sequence>
<dbReference type="EMBL" id="JACHHQ010000003">
    <property type="protein sequence ID" value="MBB5200041.1"/>
    <property type="molecule type" value="Genomic_DNA"/>
</dbReference>
<keyword evidence="4" id="KW-1185">Reference proteome</keyword>
<feature type="chain" id="PRO_5032545389" description="Penicillin-binding protein activator" evidence="2">
    <location>
        <begin position="28"/>
        <end position="383"/>
    </location>
</feature>
<evidence type="ECO:0000313" key="3">
    <source>
        <dbReference type="EMBL" id="MBB5200041.1"/>
    </source>
</evidence>
<proteinExistence type="predicted"/>
<name>A0A840RTW0_9BURK</name>
<keyword evidence="2" id="KW-0732">Signal</keyword>
<dbReference type="InterPro" id="IPR028082">
    <property type="entry name" value="Peripla_BP_I"/>
</dbReference>
<dbReference type="GO" id="GO:0030234">
    <property type="term" value="F:enzyme regulator activity"/>
    <property type="evidence" value="ECO:0007669"/>
    <property type="project" value="TreeGrafter"/>
</dbReference>
<dbReference type="Proteomes" id="UP000571084">
    <property type="component" value="Unassembled WGS sequence"/>
</dbReference>
<evidence type="ECO:0000313" key="4">
    <source>
        <dbReference type="Proteomes" id="UP000571084"/>
    </source>
</evidence>
<reference evidence="3 4" key="1">
    <citation type="submission" date="2020-08" db="EMBL/GenBank/DDBJ databases">
        <title>Genomic Encyclopedia of Type Strains, Phase IV (KMG-IV): sequencing the most valuable type-strain genomes for metagenomic binning, comparative biology and taxonomic classification.</title>
        <authorList>
            <person name="Goeker M."/>
        </authorList>
    </citation>
    <scope>NUCLEOTIDE SEQUENCE [LARGE SCALE GENOMIC DNA]</scope>
    <source>
        <strain evidence="3 4">DSM 23240</strain>
    </source>
</reference>
<dbReference type="Pfam" id="PF04348">
    <property type="entry name" value="LppC"/>
    <property type="match status" value="1"/>
</dbReference>
<organism evidence="3 4">
    <name type="scientific">Glaciimonas immobilis</name>
    <dbReference type="NCBI Taxonomy" id="728004"/>
    <lineage>
        <taxon>Bacteria</taxon>
        <taxon>Pseudomonadati</taxon>
        <taxon>Pseudomonadota</taxon>
        <taxon>Betaproteobacteria</taxon>
        <taxon>Burkholderiales</taxon>
        <taxon>Oxalobacteraceae</taxon>
        <taxon>Glaciimonas</taxon>
    </lineage>
</organism>